<dbReference type="EC" id="2.7.1.23" evidence="3"/>
<evidence type="ECO:0000313" key="14">
    <source>
        <dbReference type="Proteomes" id="UP001458880"/>
    </source>
</evidence>
<dbReference type="GO" id="GO:0016020">
    <property type="term" value="C:membrane"/>
    <property type="evidence" value="ECO:0007669"/>
    <property type="project" value="UniProtKB-SubCell"/>
</dbReference>
<feature type="transmembrane region" description="Helical" evidence="11">
    <location>
        <begin position="766"/>
        <end position="790"/>
    </location>
</feature>
<dbReference type="Pfam" id="PF01490">
    <property type="entry name" value="Aa_trans"/>
    <property type="match status" value="1"/>
</dbReference>
<dbReference type="Proteomes" id="UP001458880">
    <property type="component" value="Unassembled WGS sequence"/>
</dbReference>
<evidence type="ECO:0000256" key="4">
    <source>
        <dbReference type="ARBA" id="ARBA00022679"/>
    </source>
</evidence>
<feature type="transmembrane region" description="Helical" evidence="11">
    <location>
        <begin position="654"/>
        <end position="675"/>
    </location>
</feature>
<dbReference type="InterPro" id="IPR017437">
    <property type="entry name" value="ATP-NAD_kinase_PpnK-typ_C"/>
</dbReference>
<comment type="similarity">
    <text evidence="2">Belongs to the NAD kinase family.</text>
</comment>
<reference evidence="13 14" key="1">
    <citation type="journal article" date="2024" name="BMC Genomics">
        <title>De novo assembly and annotation of Popillia japonica's genome with initial clues to its potential as an invasive pest.</title>
        <authorList>
            <person name="Cucini C."/>
            <person name="Boschi S."/>
            <person name="Funari R."/>
            <person name="Cardaioli E."/>
            <person name="Iannotti N."/>
            <person name="Marturano G."/>
            <person name="Paoli F."/>
            <person name="Bruttini M."/>
            <person name="Carapelli A."/>
            <person name="Frati F."/>
            <person name="Nardi F."/>
        </authorList>
    </citation>
    <scope>NUCLEOTIDE SEQUENCE [LARGE SCALE GENOMIC DNA]</scope>
    <source>
        <strain evidence="13">DMR45628</strain>
    </source>
</reference>
<feature type="transmembrane region" description="Helical" evidence="11">
    <location>
        <begin position="725"/>
        <end position="746"/>
    </location>
</feature>
<dbReference type="Gene3D" id="3.40.50.10330">
    <property type="entry name" value="Probable inorganic polyphosphate/atp-NAD kinase, domain 1"/>
    <property type="match status" value="1"/>
</dbReference>
<keyword evidence="7" id="KW-0521">NADP</keyword>
<feature type="transmembrane region" description="Helical" evidence="11">
    <location>
        <begin position="547"/>
        <end position="567"/>
    </location>
</feature>
<dbReference type="Pfam" id="PF01513">
    <property type="entry name" value="NAD_kinase"/>
    <property type="match status" value="1"/>
</dbReference>
<evidence type="ECO:0000256" key="10">
    <source>
        <dbReference type="ARBA" id="ARBA00023136"/>
    </source>
</evidence>
<keyword evidence="9" id="KW-0520">NAD</keyword>
<evidence type="ECO:0000256" key="7">
    <source>
        <dbReference type="ARBA" id="ARBA00022857"/>
    </source>
</evidence>
<name>A0AAW1N025_POPJA</name>
<keyword evidence="10 11" id="KW-0472">Membrane</keyword>
<dbReference type="PANTHER" id="PTHR13158:SF5">
    <property type="entry name" value="NAD KINASE 2, MITOCHONDRIAL"/>
    <property type="match status" value="1"/>
</dbReference>
<dbReference type="Gene3D" id="2.60.200.30">
    <property type="entry name" value="Probable inorganic polyphosphate/atp-NAD kinase, domain 2"/>
    <property type="match status" value="1"/>
</dbReference>
<feature type="domain" description="Amino acid transporter transmembrane" evidence="12">
    <location>
        <begin position="512"/>
        <end position="890"/>
    </location>
</feature>
<dbReference type="SUPFAM" id="SSF111331">
    <property type="entry name" value="NAD kinase/diacylglycerol kinase-like"/>
    <property type="match status" value="1"/>
</dbReference>
<evidence type="ECO:0000256" key="6">
    <source>
        <dbReference type="ARBA" id="ARBA00022777"/>
    </source>
</evidence>
<dbReference type="GO" id="GO:0003951">
    <property type="term" value="F:NAD+ kinase activity"/>
    <property type="evidence" value="ECO:0007669"/>
    <property type="project" value="UniProtKB-EC"/>
</dbReference>
<evidence type="ECO:0000256" key="5">
    <source>
        <dbReference type="ARBA" id="ARBA00022692"/>
    </source>
</evidence>
<evidence type="ECO:0000313" key="13">
    <source>
        <dbReference type="EMBL" id="KAK9751238.1"/>
    </source>
</evidence>
<evidence type="ECO:0000259" key="12">
    <source>
        <dbReference type="Pfam" id="PF01490"/>
    </source>
</evidence>
<feature type="transmembrane region" description="Helical" evidence="11">
    <location>
        <begin position="695"/>
        <end position="713"/>
    </location>
</feature>
<dbReference type="EMBL" id="JASPKY010000029">
    <property type="protein sequence ID" value="KAK9751238.1"/>
    <property type="molecule type" value="Genomic_DNA"/>
</dbReference>
<feature type="transmembrane region" description="Helical" evidence="11">
    <location>
        <begin position="839"/>
        <end position="859"/>
    </location>
</feature>
<keyword evidence="14" id="KW-1185">Reference proteome</keyword>
<dbReference type="InterPro" id="IPR002504">
    <property type="entry name" value="NADK"/>
</dbReference>
<evidence type="ECO:0000256" key="3">
    <source>
        <dbReference type="ARBA" id="ARBA00012120"/>
    </source>
</evidence>
<keyword evidence="4" id="KW-0808">Transferase</keyword>
<sequence length="898" mass="102833">MDILRSYKMILKRRQSLESEESQPLESSHSSSTISFGTFQNQCMFHDTDTFLYRTFQNQCMFHDTDTTDCELDNSAKPATTLNQIQTSRKILLRRPFSYPSSDIYIPRDNVYEKYNYLTKSSGILNDNSNLGEKEFADKVRSQLVDYDNILEAYRQHKHYENKVLQSLKKMGLEVRVVNRLTYNDECVKWADIVIPTGGDGTFLLAASRIRDNVTPIMGFNSDPNRSEGHLCLPKHFSYEVDEAIQRLRSNEFEWYLRSRIRATVVGNVGEFTPHDLHKIPDKPQEVRPTLLREKGRILPYLALNEVFIGESISAKVSHLDIWLNDDPSHTSVKCSGLCVCTGTGSTSWYSSINRISVQTVGELLRLLDMNPTEDKNSLATILSDLYNKNLVFDPTQKTMCYTIRDLICAGVWPQPKGIKPRGFSAKIKVQSKCYDASLVIDGDSFKVLVDIRRKTGTYKDPKLPGHYLRNMEHDYGFLPIGDGVGIREIRINSRQYGTRLWVPPYWRWPGICLYTAQTILRISDSQGNCGDVPELCKILLGRWAEILAKIFSLIVLIGANIVYWILMSNFLYNSVDFIYGYIIAPDEIDNKTVLCPKEEFNRTGTTSLSAMIRPSNFYDVWNMYNTVPVFLAALMFPFLNFKSPTFFTKFNSLGAVSVCYMIAFVIVKACGWGIQEVNWLDEVHVKPTFQALSGMLALSYFIHNIIVSVMRSNRQQQHNVRDLSIAYCLVLFTYVFVGVLFYVSFPLDKSCIEDNFLNNFPKHDPLTIVARLLLLFQLFTVFPLMCFMLRMDIFTNFKILFNTKKNSEFSYVKVIILNLSVVTVCILFACFLPKIGTLIRYTGALSGMVYIFALPSLLKIAHLHSEKNLTPFICILHVIVVLLGILNFCLQFFITDS</sequence>
<dbReference type="GO" id="GO:0019674">
    <property type="term" value="P:NAD+ metabolic process"/>
    <property type="evidence" value="ECO:0007669"/>
    <property type="project" value="InterPro"/>
</dbReference>
<protein>
    <recommendedName>
        <fullName evidence="3">NAD(+) kinase</fullName>
        <ecNumber evidence="3">2.7.1.23</ecNumber>
    </recommendedName>
</protein>
<evidence type="ECO:0000256" key="8">
    <source>
        <dbReference type="ARBA" id="ARBA00022989"/>
    </source>
</evidence>
<dbReference type="InterPro" id="IPR016064">
    <property type="entry name" value="NAD/diacylglycerol_kinase_sf"/>
</dbReference>
<evidence type="ECO:0000256" key="2">
    <source>
        <dbReference type="ARBA" id="ARBA00010995"/>
    </source>
</evidence>
<keyword evidence="6 13" id="KW-0418">Kinase</keyword>
<feature type="transmembrane region" description="Helical" evidence="11">
    <location>
        <begin position="811"/>
        <end position="833"/>
    </location>
</feature>
<comment type="subcellular location">
    <subcellularLocation>
        <location evidence="1">Membrane</location>
    </subcellularLocation>
</comment>
<dbReference type="InterPro" id="IPR017438">
    <property type="entry name" value="ATP-NAD_kinase_N"/>
</dbReference>
<dbReference type="GO" id="GO:0005739">
    <property type="term" value="C:mitochondrion"/>
    <property type="evidence" value="ECO:0007669"/>
    <property type="project" value="TreeGrafter"/>
</dbReference>
<dbReference type="GO" id="GO:0006741">
    <property type="term" value="P:NADP+ biosynthetic process"/>
    <property type="evidence" value="ECO:0007669"/>
    <property type="project" value="InterPro"/>
</dbReference>
<dbReference type="PANTHER" id="PTHR13158">
    <property type="match status" value="1"/>
</dbReference>
<organism evidence="13 14">
    <name type="scientific">Popillia japonica</name>
    <name type="common">Japanese beetle</name>
    <dbReference type="NCBI Taxonomy" id="7064"/>
    <lineage>
        <taxon>Eukaryota</taxon>
        <taxon>Metazoa</taxon>
        <taxon>Ecdysozoa</taxon>
        <taxon>Arthropoda</taxon>
        <taxon>Hexapoda</taxon>
        <taxon>Insecta</taxon>
        <taxon>Pterygota</taxon>
        <taxon>Neoptera</taxon>
        <taxon>Endopterygota</taxon>
        <taxon>Coleoptera</taxon>
        <taxon>Polyphaga</taxon>
        <taxon>Scarabaeiformia</taxon>
        <taxon>Scarabaeidae</taxon>
        <taxon>Rutelinae</taxon>
        <taxon>Popillia</taxon>
    </lineage>
</organism>
<feature type="transmembrane region" description="Helical" evidence="11">
    <location>
        <begin position="871"/>
        <end position="895"/>
    </location>
</feature>
<evidence type="ECO:0000256" key="9">
    <source>
        <dbReference type="ARBA" id="ARBA00023027"/>
    </source>
</evidence>
<gene>
    <name evidence="13" type="ORF">QE152_g5174</name>
</gene>
<accession>A0AAW1N025</accession>
<comment type="caution">
    <text evidence="13">The sequence shown here is derived from an EMBL/GenBank/DDBJ whole genome shotgun (WGS) entry which is preliminary data.</text>
</comment>
<dbReference type="InterPro" id="IPR013057">
    <property type="entry name" value="AA_transpt_TM"/>
</dbReference>
<evidence type="ECO:0000256" key="11">
    <source>
        <dbReference type="SAM" id="Phobius"/>
    </source>
</evidence>
<evidence type="ECO:0000256" key="1">
    <source>
        <dbReference type="ARBA" id="ARBA00004370"/>
    </source>
</evidence>
<keyword evidence="8 11" id="KW-1133">Transmembrane helix</keyword>
<dbReference type="AlphaFoldDB" id="A0AAW1N025"/>
<keyword evidence="5 11" id="KW-0812">Transmembrane</keyword>
<proteinExistence type="inferred from homology"/>